<reference evidence="3" key="1">
    <citation type="submission" date="2021-01" db="EMBL/GenBank/DDBJ databases">
        <title>Whole genome shotgun sequence of Rugosimonospora africana NBRC 104875.</title>
        <authorList>
            <person name="Komaki H."/>
            <person name="Tamura T."/>
        </authorList>
    </citation>
    <scope>NUCLEOTIDE SEQUENCE</scope>
    <source>
        <strain evidence="3">NBRC 104875</strain>
    </source>
</reference>
<comment type="caution">
    <text evidence="3">The sequence shown here is derived from an EMBL/GenBank/DDBJ whole genome shotgun (WGS) entry which is preliminary data.</text>
</comment>
<organism evidence="3 4">
    <name type="scientific">Rugosimonospora africana</name>
    <dbReference type="NCBI Taxonomy" id="556532"/>
    <lineage>
        <taxon>Bacteria</taxon>
        <taxon>Bacillati</taxon>
        <taxon>Actinomycetota</taxon>
        <taxon>Actinomycetes</taxon>
        <taxon>Micromonosporales</taxon>
        <taxon>Micromonosporaceae</taxon>
        <taxon>Rugosimonospora</taxon>
    </lineage>
</organism>
<dbReference type="SUPFAM" id="SSF69318">
    <property type="entry name" value="Integrin alpha N-terminal domain"/>
    <property type="match status" value="1"/>
</dbReference>
<dbReference type="Proteomes" id="UP000642748">
    <property type="component" value="Unassembled WGS sequence"/>
</dbReference>
<proteinExistence type="predicted"/>
<dbReference type="EMBL" id="BONZ01000100">
    <property type="protein sequence ID" value="GIH20522.1"/>
    <property type="molecule type" value="Genomic_DNA"/>
</dbReference>
<dbReference type="RefSeq" id="WP_203923952.1">
    <property type="nucleotide sequence ID" value="NZ_BONZ01000100.1"/>
</dbReference>
<feature type="chain" id="PRO_5035223202" description="Repeat domain-containing protein" evidence="2">
    <location>
        <begin position="33"/>
        <end position="1022"/>
    </location>
</feature>
<sequence length="1022" mass="103500">MRLSRSRPAAGVGLLGTVLAVVVAGSPSVATADPRPAAAASPASSDESAAQAAAHRSGKPVEVLARRTETSEVYANGDGTFTLRQHLRPVRALVDGVWKPTDATLHRAADGIVAPTATTYGMRFSGGGDGPLVVMDSDGGQVALTWPAPLPAPVLNGSTATYPDVLPGVDLQLIADVDSFSENLVVKNRAAAANPALADLRFGVQPHGLDLVSGTDGALRVVNGAGSTVLSVPTPRQWDASPRGTGVAMTTRVADHTLRITPDRSMLTAPDTTYPVVIDPSFPSGYKNHWAVAYKSSTCSSCAGTAYYDAKNKIGSESPPEARVGHESDTGGTARAYFEMNIDGLQGSHIISTTFNVVNAYSYSCTKEPVELGWTGKISSSTTWNSQPTWQTVQTKSFAHGYSSSCPAAGEDYTSATLTSLVQGAADASATSVTLGLRTTDETNTYTWKRFTVNSTNPVLEVTYNHAPTVTASTAYRGHWTNTAADQPLACATDPAAGPVVGLAGTTLTAKVSDADNQSLTTTFTVSEYGGATVATRTATTASGGTASTTMTVGTAAGQLLDGHSYVWTAKTSDGTDASATTGSCGFTVDGIAPTTPAVTATDGHALDVAEVPARQPRTIRFSASDAHLSGFCYTLNQTLSVGGAVCAGGTFVAAGTDGTATVTVVPPRWPDNQLVVVAYDTATNSSANDGSGTVSVLTTPAVFVGEGGQPASGDRRGDFTGDGQVDLISNSSGGGLAVYPGTGTGALSNGQVIASSGFTGALVAHGGDFIGPATGLGPDGYEDVVARLSDGSLTIYPGDGLGHLLTGAGRQYPHPGGTTWSAVTQIATPGNIDGFLGADLLTVEGDSLTLYRGSAQGGLATDASGAVSPGLVLATGWSGWDLVVPGDVTGDGIVDVLGRKHTDTTTDAAYGKLYLFAGQRAGDGSYQLAAPVVYAASGWAPAAAPLLGGSGNAQGTVVTNTDGSKQFQPTAGAGTPDFWNTAPGGTAGTGQLFFDPGTPSAPGTAVKIGDGNWTTIITRIA</sequence>
<gene>
    <name evidence="3" type="ORF">Raf01_86940</name>
</gene>
<evidence type="ECO:0000256" key="1">
    <source>
        <dbReference type="SAM" id="MobiDB-lite"/>
    </source>
</evidence>
<keyword evidence="2" id="KW-0732">Signal</keyword>
<evidence type="ECO:0008006" key="5">
    <source>
        <dbReference type="Google" id="ProtNLM"/>
    </source>
</evidence>
<feature type="signal peptide" evidence="2">
    <location>
        <begin position="1"/>
        <end position="32"/>
    </location>
</feature>
<name>A0A8J3R2U5_9ACTN</name>
<evidence type="ECO:0000313" key="3">
    <source>
        <dbReference type="EMBL" id="GIH20522.1"/>
    </source>
</evidence>
<protein>
    <recommendedName>
        <fullName evidence="5">Repeat domain-containing protein</fullName>
    </recommendedName>
</protein>
<evidence type="ECO:0000313" key="4">
    <source>
        <dbReference type="Proteomes" id="UP000642748"/>
    </source>
</evidence>
<feature type="region of interest" description="Disordered" evidence="1">
    <location>
        <begin position="30"/>
        <end position="61"/>
    </location>
</feature>
<keyword evidence="4" id="KW-1185">Reference proteome</keyword>
<evidence type="ECO:0000256" key="2">
    <source>
        <dbReference type="SAM" id="SignalP"/>
    </source>
</evidence>
<dbReference type="AlphaFoldDB" id="A0A8J3R2U5"/>
<dbReference type="InterPro" id="IPR028994">
    <property type="entry name" value="Integrin_alpha_N"/>
</dbReference>
<accession>A0A8J3R2U5</accession>
<feature type="compositionally biased region" description="Low complexity" evidence="1">
    <location>
        <begin position="30"/>
        <end position="54"/>
    </location>
</feature>